<keyword evidence="1" id="KW-0732">Signal</keyword>
<dbReference type="EMBL" id="CCYD01000041">
    <property type="protein sequence ID" value="CEG35250.1"/>
    <property type="molecule type" value="Genomic_DNA"/>
</dbReference>
<evidence type="ECO:0000313" key="2">
    <source>
        <dbReference type="EMBL" id="CEG35250.1"/>
    </source>
</evidence>
<feature type="chain" id="PRO_5006058365" evidence="1">
    <location>
        <begin position="20"/>
        <end position="347"/>
    </location>
</feature>
<dbReference type="OrthoDB" id="59288at2759"/>
<sequence>MVHLKLVAVLSLNWILINAAEESLHQSSASVECNFAHLHPQRYAAYHISPSTLSSLSIDGILDDEGWTEVPWSEPFQDIHDNDFEVFDDADGSTHNYKEFEINSRNTTWNLWLNRPYRDDGHENSTRVDPHYGFDMLNDAERLHYWSVEVALPLKALASYSSAKVPPKPFSFWRINFSRVEWPVRVVTDVNTGNQYYTKIAGLSEENWTWSSQYAVNMHRPEWWGYLQFRPPGELPPKYDDDQQHTEKVPLDSEWNIRYVSFQLYYAQHAYRDALGMYASSLKEYFASQEAFGCINLFHLSSSDESFMAQIGLRTNQKDARSFEFVSSIKDDGYIVVMKTDPGTFGI</sequence>
<dbReference type="PANTHER" id="PTHR35532:SF5">
    <property type="entry name" value="CARBOHYDRATE-BINDING DOMAIN-CONTAINING PROTEIN"/>
    <property type="match status" value="1"/>
</dbReference>
<dbReference type="Gene3D" id="2.60.40.1190">
    <property type="match status" value="1"/>
</dbReference>
<reference evidence="3" key="1">
    <citation type="submission" date="2014-09" db="EMBL/GenBank/DDBJ databases">
        <authorList>
            <person name="Sharma Rahul"/>
            <person name="Thines Marco"/>
        </authorList>
    </citation>
    <scope>NUCLEOTIDE SEQUENCE [LARGE SCALE GENOMIC DNA]</scope>
</reference>
<dbReference type="GeneID" id="36404435"/>
<feature type="signal peptide" evidence="1">
    <location>
        <begin position="1"/>
        <end position="19"/>
    </location>
</feature>
<proteinExistence type="predicted"/>
<name>A0A0P1A4J8_PLAHL</name>
<keyword evidence="3" id="KW-1185">Reference proteome</keyword>
<dbReference type="OMA" id="TRIYQEN"/>
<evidence type="ECO:0000313" key="3">
    <source>
        <dbReference type="Proteomes" id="UP000054928"/>
    </source>
</evidence>
<evidence type="ECO:0000256" key="1">
    <source>
        <dbReference type="SAM" id="SignalP"/>
    </source>
</evidence>
<protein>
    <submittedName>
        <fullName evidence="2">Carbohydrate-binding domain, family 9</fullName>
    </submittedName>
</protein>
<organism evidence="2 3">
    <name type="scientific">Plasmopara halstedii</name>
    <name type="common">Downy mildew of sunflower</name>
    <dbReference type="NCBI Taxonomy" id="4781"/>
    <lineage>
        <taxon>Eukaryota</taxon>
        <taxon>Sar</taxon>
        <taxon>Stramenopiles</taxon>
        <taxon>Oomycota</taxon>
        <taxon>Peronosporomycetes</taxon>
        <taxon>Peronosporales</taxon>
        <taxon>Peronosporaceae</taxon>
        <taxon>Plasmopara</taxon>
    </lineage>
</organism>
<dbReference type="Proteomes" id="UP000054928">
    <property type="component" value="Unassembled WGS sequence"/>
</dbReference>
<dbReference type="RefSeq" id="XP_024571619.1">
    <property type="nucleotide sequence ID" value="XM_024722092.1"/>
</dbReference>
<dbReference type="AlphaFoldDB" id="A0A0P1A4J8"/>
<dbReference type="CDD" id="cd09620">
    <property type="entry name" value="CBM9_like_3"/>
    <property type="match status" value="1"/>
</dbReference>
<dbReference type="PANTHER" id="PTHR35532">
    <property type="entry name" value="SIMILAR TO POLYHYDROXYALKANOATE DEPOLYMERASE"/>
    <property type="match status" value="1"/>
</dbReference>
<dbReference type="SUPFAM" id="SSF49344">
    <property type="entry name" value="CBD9-like"/>
    <property type="match status" value="1"/>
</dbReference>
<accession>A0A0P1A4J8</accession>
<dbReference type="STRING" id="4781.A0A0P1A4J8"/>